<feature type="domain" description="DUF6894" evidence="1">
    <location>
        <begin position="3"/>
        <end position="63"/>
    </location>
</feature>
<protein>
    <recommendedName>
        <fullName evidence="1">DUF6894 domain-containing protein</fullName>
    </recommendedName>
</protein>
<accession>A0ABQ6DHU0</accession>
<sequence>MPRYFFDIDDGQFIADKDGLDLPGPVDAREQTKQVLGELALHLLDERDFAQLSVEVRDSGGRRMKGTLVMMIENIT</sequence>
<proteinExistence type="predicted"/>
<dbReference type="InterPro" id="IPR054189">
    <property type="entry name" value="DUF6894"/>
</dbReference>
<name>A0ABQ6DHU0_9HYPH</name>
<keyword evidence="3" id="KW-1185">Reference proteome</keyword>
<dbReference type="Proteomes" id="UP001156856">
    <property type="component" value="Unassembled WGS sequence"/>
</dbReference>
<dbReference type="EMBL" id="BSPK01000036">
    <property type="protein sequence ID" value="GLS64418.1"/>
    <property type="molecule type" value="Genomic_DNA"/>
</dbReference>
<evidence type="ECO:0000313" key="2">
    <source>
        <dbReference type="EMBL" id="GLS64418.1"/>
    </source>
</evidence>
<reference evidence="3" key="1">
    <citation type="journal article" date="2019" name="Int. J. Syst. Evol. Microbiol.">
        <title>The Global Catalogue of Microorganisms (GCM) 10K type strain sequencing project: providing services to taxonomists for standard genome sequencing and annotation.</title>
        <authorList>
            <consortium name="The Broad Institute Genomics Platform"/>
            <consortium name="The Broad Institute Genome Sequencing Center for Infectious Disease"/>
            <person name="Wu L."/>
            <person name="Ma J."/>
        </authorList>
    </citation>
    <scope>NUCLEOTIDE SEQUENCE [LARGE SCALE GENOMIC DNA]</scope>
    <source>
        <strain evidence="3">NBRC 107715</strain>
    </source>
</reference>
<gene>
    <name evidence="2" type="ORF">GCM10007888_27990</name>
</gene>
<evidence type="ECO:0000259" key="1">
    <source>
        <dbReference type="Pfam" id="PF21834"/>
    </source>
</evidence>
<evidence type="ECO:0000313" key="3">
    <source>
        <dbReference type="Proteomes" id="UP001156856"/>
    </source>
</evidence>
<organism evidence="2 3">
    <name type="scientific">Methylobacterium oxalidis</name>
    <dbReference type="NCBI Taxonomy" id="944322"/>
    <lineage>
        <taxon>Bacteria</taxon>
        <taxon>Pseudomonadati</taxon>
        <taxon>Pseudomonadota</taxon>
        <taxon>Alphaproteobacteria</taxon>
        <taxon>Hyphomicrobiales</taxon>
        <taxon>Methylobacteriaceae</taxon>
        <taxon>Methylobacterium</taxon>
    </lineage>
</organism>
<dbReference type="RefSeq" id="WP_238178958.1">
    <property type="nucleotide sequence ID" value="NZ_BPQW01000035.1"/>
</dbReference>
<dbReference type="Pfam" id="PF21834">
    <property type="entry name" value="DUF6894"/>
    <property type="match status" value="1"/>
</dbReference>
<comment type="caution">
    <text evidence="2">The sequence shown here is derived from an EMBL/GenBank/DDBJ whole genome shotgun (WGS) entry which is preliminary data.</text>
</comment>